<feature type="region of interest" description="Disordered" evidence="4">
    <location>
        <begin position="146"/>
        <end position="217"/>
    </location>
</feature>
<name>A0AAV2RQE7_MEGNR</name>
<dbReference type="AlphaFoldDB" id="A0AAV2RQE7"/>
<sequence>VNATCKDVRCWHGQRCLTDANNNRPQCTMCGTLESCQASAQKVCGSDGRTYTSWCALRHEACRSGRSIVTVPHQKCVKNEAKDKECNKKRDRKHKEKGSKKVKELLDNYMDSEEDEVNMKNHKYKNISKGPVAIILSDSSKFTNGIETKKTNSDSNQFGSKTNSNNNSNSSSSSNSSTSSTKKQRKSEKHQRKKKRKDCKKNRRKNKRGRKSKKISE</sequence>
<proteinExistence type="predicted"/>
<evidence type="ECO:0000256" key="4">
    <source>
        <dbReference type="SAM" id="MobiDB-lite"/>
    </source>
</evidence>
<dbReference type="SMART" id="SM00280">
    <property type="entry name" value="KAZAL"/>
    <property type="match status" value="1"/>
</dbReference>
<dbReference type="PROSITE" id="PS51465">
    <property type="entry name" value="KAZAL_2"/>
    <property type="match status" value="1"/>
</dbReference>
<dbReference type="Gene3D" id="3.30.60.30">
    <property type="match status" value="1"/>
</dbReference>
<evidence type="ECO:0000256" key="3">
    <source>
        <dbReference type="ARBA" id="ARBA00023180"/>
    </source>
</evidence>
<dbReference type="GO" id="GO:0005518">
    <property type="term" value="F:collagen binding"/>
    <property type="evidence" value="ECO:0007669"/>
    <property type="project" value="TreeGrafter"/>
</dbReference>
<evidence type="ECO:0000259" key="5">
    <source>
        <dbReference type="PROSITE" id="PS51465"/>
    </source>
</evidence>
<dbReference type="Pfam" id="PF07648">
    <property type="entry name" value="Kazal_2"/>
    <property type="match status" value="1"/>
</dbReference>
<keyword evidence="3" id="KW-0325">Glycoprotein</keyword>
<dbReference type="SUPFAM" id="SSF100895">
    <property type="entry name" value="Kazal-type serine protease inhibitors"/>
    <property type="match status" value="1"/>
</dbReference>
<protein>
    <recommendedName>
        <fullName evidence="5">Kazal-like domain-containing protein</fullName>
    </recommendedName>
</protein>
<dbReference type="GO" id="GO:0005615">
    <property type="term" value="C:extracellular space"/>
    <property type="evidence" value="ECO:0007669"/>
    <property type="project" value="TreeGrafter"/>
</dbReference>
<feature type="non-terminal residue" evidence="6">
    <location>
        <position position="1"/>
    </location>
</feature>
<evidence type="ECO:0000313" key="6">
    <source>
        <dbReference type="EMBL" id="CAL4131855.1"/>
    </source>
</evidence>
<evidence type="ECO:0000256" key="1">
    <source>
        <dbReference type="ARBA" id="ARBA00022729"/>
    </source>
</evidence>
<reference evidence="6 7" key="1">
    <citation type="submission" date="2024-05" db="EMBL/GenBank/DDBJ databases">
        <authorList>
            <person name="Wallberg A."/>
        </authorList>
    </citation>
    <scope>NUCLEOTIDE SEQUENCE [LARGE SCALE GENOMIC DNA]</scope>
</reference>
<organism evidence="6 7">
    <name type="scientific">Meganyctiphanes norvegica</name>
    <name type="common">Northern krill</name>
    <name type="synonym">Thysanopoda norvegica</name>
    <dbReference type="NCBI Taxonomy" id="48144"/>
    <lineage>
        <taxon>Eukaryota</taxon>
        <taxon>Metazoa</taxon>
        <taxon>Ecdysozoa</taxon>
        <taxon>Arthropoda</taxon>
        <taxon>Crustacea</taxon>
        <taxon>Multicrustacea</taxon>
        <taxon>Malacostraca</taxon>
        <taxon>Eumalacostraca</taxon>
        <taxon>Eucarida</taxon>
        <taxon>Euphausiacea</taxon>
        <taxon>Euphausiidae</taxon>
        <taxon>Meganyctiphanes</taxon>
    </lineage>
</organism>
<evidence type="ECO:0000256" key="2">
    <source>
        <dbReference type="ARBA" id="ARBA00023157"/>
    </source>
</evidence>
<dbReference type="Proteomes" id="UP001497623">
    <property type="component" value="Unassembled WGS sequence"/>
</dbReference>
<feature type="compositionally biased region" description="Basic residues" evidence="4">
    <location>
        <begin position="182"/>
        <end position="217"/>
    </location>
</feature>
<keyword evidence="1" id="KW-0732">Signal</keyword>
<dbReference type="PANTHER" id="PTHR13866:SF14">
    <property type="entry name" value="BM-40"/>
    <property type="match status" value="1"/>
</dbReference>
<dbReference type="CDD" id="cd00104">
    <property type="entry name" value="KAZAL_FS"/>
    <property type="match status" value="1"/>
</dbReference>
<dbReference type="PANTHER" id="PTHR13866">
    <property type="entry name" value="SPARC OSTEONECTIN"/>
    <property type="match status" value="1"/>
</dbReference>
<feature type="domain" description="Kazal-like" evidence="5">
    <location>
        <begin position="21"/>
        <end position="78"/>
    </location>
</feature>
<dbReference type="InterPro" id="IPR036058">
    <property type="entry name" value="Kazal_dom_sf"/>
</dbReference>
<comment type="caution">
    <text evidence="6">The sequence shown here is derived from an EMBL/GenBank/DDBJ whole genome shotgun (WGS) entry which is preliminary data.</text>
</comment>
<keyword evidence="7" id="KW-1185">Reference proteome</keyword>
<evidence type="ECO:0000313" key="7">
    <source>
        <dbReference type="Proteomes" id="UP001497623"/>
    </source>
</evidence>
<keyword evidence="2" id="KW-1015">Disulfide bond</keyword>
<gene>
    <name evidence="6" type="ORF">MNOR_LOCUS26891</name>
</gene>
<dbReference type="EMBL" id="CAXKWB010027482">
    <property type="protein sequence ID" value="CAL4131855.1"/>
    <property type="molecule type" value="Genomic_DNA"/>
</dbReference>
<dbReference type="InterPro" id="IPR002350">
    <property type="entry name" value="Kazal_dom"/>
</dbReference>
<feature type="compositionally biased region" description="Low complexity" evidence="4">
    <location>
        <begin position="160"/>
        <end position="181"/>
    </location>
</feature>
<dbReference type="GO" id="GO:0050840">
    <property type="term" value="F:extracellular matrix binding"/>
    <property type="evidence" value="ECO:0007669"/>
    <property type="project" value="TreeGrafter"/>
</dbReference>
<accession>A0AAV2RQE7</accession>
<dbReference type="GO" id="GO:0005509">
    <property type="term" value="F:calcium ion binding"/>
    <property type="evidence" value="ECO:0007669"/>
    <property type="project" value="TreeGrafter"/>
</dbReference>